<dbReference type="InterPro" id="IPR036737">
    <property type="entry name" value="OmpA-like_sf"/>
</dbReference>
<dbReference type="PROSITE" id="PS51123">
    <property type="entry name" value="OMPA_2"/>
    <property type="match status" value="1"/>
</dbReference>
<dbReference type="Pfam" id="PF00691">
    <property type="entry name" value="OmpA"/>
    <property type="match status" value="1"/>
</dbReference>
<dbReference type="InterPro" id="IPR050330">
    <property type="entry name" value="Bact_OuterMem_StrucFunc"/>
</dbReference>
<keyword evidence="2" id="KW-0175">Coiled coil</keyword>
<sequence>MKLIPVAAMAAVMLLSSGCVMKSTHEATLQELNQTRAQLGSAQQTIKEQRDEIERNQAQIAKDREEIAKGKSQIEFNNVELSEMEMRKLQLQQDLEAARKELGASQEQLETMKQIEAETQKRNEIYAQFVKELQKMIDGGQLTVSIEKGRIVINLPDEVLFASGSATVNKAGQEALAQIAKALAAFPDRRFQVEGHTDNVPIKSARFPSNWELSTARALSVVHLMIDEGVSADNVSAAGFGEFHPRATNETPEGRALNRRIEIIMLPNLEILSNELPKLAE</sequence>
<proteinExistence type="predicted"/>
<evidence type="ECO:0000256" key="2">
    <source>
        <dbReference type="SAM" id="Coils"/>
    </source>
</evidence>
<dbReference type="Proteomes" id="UP001447842">
    <property type="component" value="Chromosome"/>
</dbReference>
<dbReference type="EMBL" id="CP147920">
    <property type="protein sequence ID" value="XAU16175.1"/>
    <property type="molecule type" value="Genomic_DNA"/>
</dbReference>
<dbReference type="SUPFAM" id="SSF103088">
    <property type="entry name" value="OmpA-like"/>
    <property type="match status" value="1"/>
</dbReference>
<keyword evidence="3" id="KW-0732">Signal</keyword>
<dbReference type="PANTHER" id="PTHR30329:SF21">
    <property type="entry name" value="LIPOPROTEIN YIAD-RELATED"/>
    <property type="match status" value="1"/>
</dbReference>
<dbReference type="PANTHER" id="PTHR30329">
    <property type="entry name" value="STATOR ELEMENT OF FLAGELLAR MOTOR COMPLEX"/>
    <property type="match status" value="1"/>
</dbReference>
<evidence type="ECO:0000256" key="1">
    <source>
        <dbReference type="PROSITE-ProRule" id="PRU00473"/>
    </source>
</evidence>
<dbReference type="RefSeq" id="WP_345973570.1">
    <property type="nucleotide sequence ID" value="NZ_CP147920.1"/>
</dbReference>
<dbReference type="PROSITE" id="PS51257">
    <property type="entry name" value="PROKAR_LIPOPROTEIN"/>
    <property type="match status" value="1"/>
</dbReference>
<organism evidence="5 6">
    <name type="scientific">Sulfurimonas diazotrophicus</name>
    <dbReference type="NCBI Taxonomy" id="3131939"/>
    <lineage>
        <taxon>Bacteria</taxon>
        <taxon>Pseudomonadati</taxon>
        <taxon>Campylobacterota</taxon>
        <taxon>Epsilonproteobacteria</taxon>
        <taxon>Campylobacterales</taxon>
        <taxon>Sulfurimonadaceae</taxon>
        <taxon>Sulfurimonas</taxon>
    </lineage>
</organism>
<feature type="chain" id="PRO_5046685453" evidence="3">
    <location>
        <begin position="23"/>
        <end position="281"/>
    </location>
</feature>
<evidence type="ECO:0000313" key="6">
    <source>
        <dbReference type="Proteomes" id="UP001447842"/>
    </source>
</evidence>
<keyword evidence="1" id="KW-0472">Membrane</keyword>
<keyword evidence="6" id="KW-1185">Reference proteome</keyword>
<protein>
    <submittedName>
        <fullName evidence="5">OmpA family protein</fullName>
    </submittedName>
</protein>
<feature type="domain" description="OmpA-like" evidence="4">
    <location>
        <begin position="148"/>
        <end position="269"/>
    </location>
</feature>
<feature type="signal peptide" evidence="3">
    <location>
        <begin position="1"/>
        <end position="22"/>
    </location>
</feature>
<reference evidence="5 6" key="1">
    <citation type="submission" date="2024-03" db="EMBL/GenBank/DDBJ databases">
        <title>Sulfurimonas sp. HSL3-1.</title>
        <authorList>
            <person name="Wang S."/>
        </authorList>
    </citation>
    <scope>NUCLEOTIDE SEQUENCE [LARGE SCALE GENOMIC DNA]</scope>
    <source>
        <strain evidence="5 6">HSL3-1</strain>
    </source>
</reference>
<evidence type="ECO:0000256" key="3">
    <source>
        <dbReference type="SAM" id="SignalP"/>
    </source>
</evidence>
<dbReference type="InterPro" id="IPR006665">
    <property type="entry name" value="OmpA-like"/>
</dbReference>
<name>A0ABZ3HCB2_9BACT</name>
<accession>A0ABZ3HCB2</accession>
<feature type="coiled-coil region" evidence="2">
    <location>
        <begin position="32"/>
        <end position="115"/>
    </location>
</feature>
<dbReference type="CDD" id="cd07185">
    <property type="entry name" value="OmpA_C-like"/>
    <property type="match status" value="1"/>
</dbReference>
<dbReference type="Gene3D" id="3.30.1330.60">
    <property type="entry name" value="OmpA-like domain"/>
    <property type="match status" value="1"/>
</dbReference>
<evidence type="ECO:0000259" key="4">
    <source>
        <dbReference type="PROSITE" id="PS51123"/>
    </source>
</evidence>
<gene>
    <name evidence="5" type="ORF">WCY31_05555</name>
</gene>
<evidence type="ECO:0000313" key="5">
    <source>
        <dbReference type="EMBL" id="XAU16175.1"/>
    </source>
</evidence>